<comment type="similarity">
    <text evidence="4 7">Belongs to the glucosamine/galactosamine-6-phosphate isomerase family. 6-phosphogluconolactonase subfamily.</text>
</comment>
<dbReference type="EMBL" id="PGFF01000001">
    <property type="protein sequence ID" value="PJJ72223.1"/>
    <property type="molecule type" value="Genomic_DNA"/>
</dbReference>
<dbReference type="GO" id="GO:0017057">
    <property type="term" value="F:6-phosphogluconolactonase activity"/>
    <property type="evidence" value="ECO:0007669"/>
    <property type="project" value="UniProtKB-UniRule"/>
</dbReference>
<dbReference type="InterPro" id="IPR037171">
    <property type="entry name" value="NagB/RpiA_transferase-like"/>
</dbReference>
<proteinExistence type="inferred from homology"/>
<organism evidence="9 10">
    <name type="scientific">Diaminobutyricimonas aerilata</name>
    <dbReference type="NCBI Taxonomy" id="1162967"/>
    <lineage>
        <taxon>Bacteria</taxon>
        <taxon>Bacillati</taxon>
        <taxon>Actinomycetota</taxon>
        <taxon>Actinomycetes</taxon>
        <taxon>Micrococcales</taxon>
        <taxon>Microbacteriaceae</taxon>
        <taxon>Diaminobutyricimonas</taxon>
    </lineage>
</organism>
<evidence type="ECO:0000256" key="3">
    <source>
        <dbReference type="ARBA" id="ARBA00004961"/>
    </source>
</evidence>
<evidence type="ECO:0000256" key="7">
    <source>
        <dbReference type="RuleBase" id="RU365095"/>
    </source>
</evidence>
<evidence type="ECO:0000259" key="8">
    <source>
        <dbReference type="Pfam" id="PF01182"/>
    </source>
</evidence>
<accession>A0A2M9CJZ1</accession>
<dbReference type="AlphaFoldDB" id="A0A2M9CJZ1"/>
<dbReference type="InterPro" id="IPR039104">
    <property type="entry name" value="6PGL"/>
</dbReference>
<dbReference type="GO" id="GO:0006098">
    <property type="term" value="P:pentose-phosphate shunt"/>
    <property type="evidence" value="ECO:0007669"/>
    <property type="project" value="UniProtKB-UniPathway"/>
</dbReference>
<evidence type="ECO:0000256" key="6">
    <source>
        <dbReference type="ARBA" id="ARBA00020337"/>
    </source>
</evidence>
<dbReference type="PANTHER" id="PTHR11054">
    <property type="entry name" value="6-PHOSPHOGLUCONOLACTONASE"/>
    <property type="match status" value="1"/>
</dbReference>
<name>A0A2M9CJZ1_9MICO</name>
<dbReference type="NCBIfam" id="TIGR01198">
    <property type="entry name" value="pgl"/>
    <property type="match status" value="1"/>
</dbReference>
<dbReference type="CDD" id="cd01400">
    <property type="entry name" value="6PGL"/>
    <property type="match status" value="1"/>
</dbReference>
<sequence length="266" mass="28852">MTVTNERRVLVHPDKATLAGTVAARFITKITDVIDSEGDANVVLTGGTMGIAVLEAINASAARDSVDWSRVSFWWGDERWLPRDDDERNEKQARAALLDHIAIDEAHVHPFAASDSGLTLEEAADAYERELADAAREGTRAPRFDITFLGVGPDGHIASLFPGREGIRETERSVIFERNSPKPPPERLSLTLPVLNASERLFMVLAGPDKASVLGLALAGASFEEVPVAGLQGRRRTVFFVDQDAAAEVPENLIAPVNYWTAADAN</sequence>
<evidence type="ECO:0000256" key="2">
    <source>
        <dbReference type="ARBA" id="ARBA00002681"/>
    </source>
</evidence>
<evidence type="ECO:0000313" key="9">
    <source>
        <dbReference type="EMBL" id="PJJ72223.1"/>
    </source>
</evidence>
<keyword evidence="7" id="KW-0378">Hydrolase</keyword>
<dbReference type="InterPro" id="IPR006148">
    <property type="entry name" value="Glc/Gal-6P_isomerase"/>
</dbReference>
<reference evidence="9 10" key="1">
    <citation type="submission" date="2017-11" db="EMBL/GenBank/DDBJ databases">
        <title>Genomic Encyclopedia of Archaeal and Bacterial Type Strains, Phase II (KMG-II): From Individual Species to Whole Genera.</title>
        <authorList>
            <person name="Goeker M."/>
        </authorList>
    </citation>
    <scope>NUCLEOTIDE SEQUENCE [LARGE SCALE GENOMIC DNA]</scope>
    <source>
        <strain evidence="9 10">DSM 27393</strain>
    </source>
</reference>
<feature type="domain" description="Glucosamine/galactosamine-6-phosphate isomerase" evidence="8">
    <location>
        <begin position="13"/>
        <end position="237"/>
    </location>
</feature>
<dbReference type="Proteomes" id="UP000228758">
    <property type="component" value="Unassembled WGS sequence"/>
</dbReference>
<comment type="pathway">
    <text evidence="3 7">Carbohydrate degradation; pentose phosphate pathway; D-ribulose 5-phosphate from D-glucose 6-phosphate (oxidative stage): step 2/3.</text>
</comment>
<comment type="function">
    <text evidence="2 7">Hydrolysis of 6-phosphogluconolactone to 6-phosphogluconate.</text>
</comment>
<dbReference type="Gene3D" id="3.40.50.1360">
    <property type="match status" value="1"/>
</dbReference>
<evidence type="ECO:0000256" key="4">
    <source>
        <dbReference type="ARBA" id="ARBA00010662"/>
    </source>
</evidence>
<gene>
    <name evidence="7" type="primary">pgl</name>
    <name evidence="9" type="ORF">CLV46_1788</name>
</gene>
<dbReference type="Pfam" id="PF01182">
    <property type="entry name" value="Glucosamine_iso"/>
    <property type="match status" value="1"/>
</dbReference>
<evidence type="ECO:0000256" key="5">
    <source>
        <dbReference type="ARBA" id="ARBA00013198"/>
    </source>
</evidence>
<evidence type="ECO:0000313" key="10">
    <source>
        <dbReference type="Proteomes" id="UP000228758"/>
    </source>
</evidence>
<comment type="catalytic activity">
    <reaction evidence="1 7">
        <text>6-phospho-D-glucono-1,5-lactone + H2O = 6-phospho-D-gluconate + H(+)</text>
        <dbReference type="Rhea" id="RHEA:12556"/>
        <dbReference type="ChEBI" id="CHEBI:15377"/>
        <dbReference type="ChEBI" id="CHEBI:15378"/>
        <dbReference type="ChEBI" id="CHEBI:57955"/>
        <dbReference type="ChEBI" id="CHEBI:58759"/>
        <dbReference type="EC" id="3.1.1.31"/>
    </reaction>
</comment>
<dbReference type="GO" id="GO:0005975">
    <property type="term" value="P:carbohydrate metabolic process"/>
    <property type="evidence" value="ECO:0007669"/>
    <property type="project" value="UniProtKB-UniRule"/>
</dbReference>
<keyword evidence="10" id="KW-1185">Reference proteome</keyword>
<evidence type="ECO:0000256" key="1">
    <source>
        <dbReference type="ARBA" id="ARBA00000832"/>
    </source>
</evidence>
<dbReference type="InterPro" id="IPR005900">
    <property type="entry name" value="6-phosphogluconolactonase_DevB"/>
</dbReference>
<dbReference type="EC" id="3.1.1.31" evidence="5 7"/>
<dbReference type="PANTHER" id="PTHR11054:SF0">
    <property type="entry name" value="6-PHOSPHOGLUCONOLACTONASE"/>
    <property type="match status" value="1"/>
</dbReference>
<protein>
    <recommendedName>
        <fullName evidence="6 7">6-phosphogluconolactonase</fullName>
        <shortName evidence="7">6PGL</shortName>
        <ecNumber evidence="5 7">3.1.1.31</ecNumber>
    </recommendedName>
</protein>
<dbReference type="UniPathway" id="UPA00115">
    <property type="reaction ID" value="UER00409"/>
</dbReference>
<comment type="caution">
    <text evidence="9">The sequence shown here is derived from an EMBL/GenBank/DDBJ whole genome shotgun (WGS) entry which is preliminary data.</text>
</comment>
<dbReference type="SUPFAM" id="SSF100950">
    <property type="entry name" value="NagB/RpiA/CoA transferase-like"/>
    <property type="match status" value="1"/>
</dbReference>